<dbReference type="PANTHER" id="PTHR46190:SF1">
    <property type="entry name" value="SI:CH211-201H21.5"/>
    <property type="match status" value="1"/>
</dbReference>
<dbReference type="AlphaFoldDB" id="A0ABD2WWX2"/>
<dbReference type="PANTHER" id="PTHR46190">
    <property type="entry name" value="SI:CH211-201H21.5-RELATED"/>
    <property type="match status" value="1"/>
</dbReference>
<comment type="caution">
    <text evidence="3">The sequence shown here is derived from an EMBL/GenBank/DDBJ whole genome shotgun (WGS) entry which is preliminary data.</text>
</comment>
<protein>
    <recommendedName>
        <fullName evidence="2">Inosine/uridine-preferring nucleoside hydrolase domain-containing protein</fullName>
    </recommendedName>
</protein>
<dbReference type="Proteomes" id="UP001627154">
    <property type="component" value="Unassembled WGS sequence"/>
</dbReference>
<reference evidence="3 4" key="1">
    <citation type="journal article" date="2024" name="bioRxiv">
        <title>A reference genome for Trichogramma kaykai: A tiny desert-dwelling parasitoid wasp with competing sex-ratio distorters.</title>
        <authorList>
            <person name="Culotta J."/>
            <person name="Lindsey A.R."/>
        </authorList>
    </citation>
    <scope>NUCLEOTIDE SEQUENCE [LARGE SCALE GENOMIC DNA]</scope>
    <source>
        <strain evidence="3 4">KSX58</strain>
    </source>
</reference>
<dbReference type="EMBL" id="JBJJXI010000062">
    <property type="protein sequence ID" value="KAL3397553.1"/>
    <property type="molecule type" value="Genomic_DNA"/>
</dbReference>
<dbReference type="CDD" id="cd02649">
    <property type="entry name" value="nuc_hydro_CeIAG"/>
    <property type="match status" value="1"/>
</dbReference>
<name>A0ABD2WWX2_9HYME</name>
<gene>
    <name evidence="3" type="ORF">TKK_008655</name>
</gene>
<feature type="domain" description="Inosine/uridine-preferring nucleoside hydrolase" evidence="2">
    <location>
        <begin position="17"/>
        <end position="320"/>
    </location>
</feature>
<dbReference type="InterPro" id="IPR001910">
    <property type="entry name" value="Inosine/uridine_hydrolase_dom"/>
</dbReference>
<sequence>MAEKQNIQIKNKERAKVVVDCDAGSDDVFALAMLIAAHKLENIELLAITCVDGNTSVDNVVKNVFRTLHVCDASNIPVFKGANSALLNLNDECKNIAFHGLDGLGDVFVNKPVDIRALKEEHAVCALHRISNEYHGQVTVICLGPMTNIALTMKMYPQFVNSVDKFLVMGGNNTAVGNTTSQAEFNFYADPESVHIVLSNVKKNLYLLPWETCMRSTITHEWRKTVVGKINNPVNNFLSTIDDAIYDKDKTIKVPFYRPCDAFVSAFFLRPDIAKSIKMYHIDIELNGKRTRGQVVIDHLMMNEPNAYIIEEINYELFKDLMIFTADPNTEKSRELLNW</sequence>
<evidence type="ECO:0000313" key="3">
    <source>
        <dbReference type="EMBL" id="KAL3397553.1"/>
    </source>
</evidence>
<dbReference type="Pfam" id="PF01156">
    <property type="entry name" value="IU_nuc_hydro"/>
    <property type="match status" value="1"/>
</dbReference>
<dbReference type="GO" id="GO:0016799">
    <property type="term" value="F:hydrolase activity, hydrolyzing N-glycosyl compounds"/>
    <property type="evidence" value="ECO:0007669"/>
    <property type="project" value="UniProtKB-ARBA"/>
</dbReference>
<keyword evidence="4" id="KW-1185">Reference proteome</keyword>
<dbReference type="SUPFAM" id="SSF53590">
    <property type="entry name" value="Nucleoside hydrolase"/>
    <property type="match status" value="1"/>
</dbReference>
<accession>A0ABD2WWX2</accession>
<organism evidence="3 4">
    <name type="scientific">Trichogramma kaykai</name>
    <dbReference type="NCBI Taxonomy" id="54128"/>
    <lineage>
        <taxon>Eukaryota</taxon>
        <taxon>Metazoa</taxon>
        <taxon>Ecdysozoa</taxon>
        <taxon>Arthropoda</taxon>
        <taxon>Hexapoda</taxon>
        <taxon>Insecta</taxon>
        <taxon>Pterygota</taxon>
        <taxon>Neoptera</taxon>
        <taxon>Endopterygota</taxon>
        <taxon>Hymenoptera</taxon>
        <taxon>Apocrita</taxon>
        <taxon>Proctotrupomorpha</taxon>
        <taxon>Chalcidoidea</taxon>
        <taxon>Trichogrammatidae</taxon>
        <taxon>Trichogramma</taxon>
    </lineage>
</organism>
<dbReference type="InterPro" id="IPR036452">
    <property type="entry name" value="Ribo_hydro-like"/>
</dbReference>
<dbReference type="Gene3D" id="3.90.245.10">
    <property type="entry name" value="Ribonucleoside hydrolase-like"/>
    <property type="match status" value="1"/>
</dbReference>
<comment type="similarity">
    <text evidence="1">Belongs to the IUNH family.</text>
</comment>
<proteinExistence type="inferred from homology"/>
<evidence type="ECO:0000313" key="4">
    <source>
        <dbReference type="Proteomes" id="UP001627154"/>
    </source>
</evidence>
<evidence type="ECO:0000259" key="2">
    <source>
        <dbReference type="Pfam" id="PF01156"/>
    </source>
</evidence>
<evidence type="ECO:0000256" key="1">
    <source>
        <dbReference type="ARBA" id="ARBA00009176"/>
    </source>
</evidence>
<dbReference type="InterPro" id="IPR052775">
    <property type="entry name" value="IUN_hydrolase"/>
</dbReference>